<proteinExistence type="predicted"/>
<sequence>MKPLSLEHVNTVSPYFVESTNNIGFYQFFTETGVHYSVGFMKDDLLLTKDSYQLIIANVNNHKSPRDRKVRDTIVAIIDEFFNQNNSTLLYICDTGDNKQHMRSRLFEYWFSTYQYKAFFTMISSSVMDMDGIINFATLILRNDNPFLSEIVTEFTESIQLLNQKPE</sequence>
<comment type="caution">
    <text evidence="1">The sequence shown here is derived from an EMBL/GenBank/DDBJ whole genome shotgun (WGS) entry which is preliminary data.</text>
</comment>
<reference evidence="1 2" key="1">
    <citation type="submission" date="2013-04" db="EMBL/GenBank/DDBJ databases">
        <title>The Genome Sequence of Parabacteroides goldsteinii DSM 19448.</title>
        <authorList>
            <consortium name="The Broad Institute Genomics Platform"/>
            <person name="Earl A."/>
            <person name="Ward D."/>
            <person name="Feldgarden M."/>
            <person name="Gevers D."/>
            <person name="Martens E."/>
            <person name="Sakamoto M."/>
            <person name="Benno Y."/>
            <person name="Song Y."/>
            <person name="Liu C."/>
            <person name="Lee J."/>
            <person name="Bolanos M."/>
            <person name="Vaisanen M.L."/>
            <person name="Finegold S.M."/>
            <person name="Walker B."/>
            <person name="Young S."/>
            <person name="Zeng Q."/>
            <person name="Gargeya S."/>
            <person name="Fitzgerald M."/>
            <person name="Haas B."/>
            <person name="Abouelleil A."/>
            <person name="Allen A.W."/>
            <person name="Alvarado L."/>
            <person name="Arachchi H.M."/>
            <person name="Berlin A.M."/>
            <person name="Chapman S.B."/>
            <person name="Gainer-Dewar J."/>
            <person name="Goldberg J."/>
            <person name="Griggs A."/>
            <person name="Gujja S."/>
            <person name="Hansen M."/>
            <person name="Howarth C."/>
            <person name="Imamovic A."/>
            <person name="Ireland A."/>
            <person name="Larimer J."/>
            <person name="McCowan C."/>
            <person name="Murphy C."/>
            <person name="Pearson M."/>
            <person name="Poon T.W."/>
            <person name="Priest M."/>
            <person name="Roberts A."/>
            <person name="Saif S."/>
            <person name="Shea T."/>
            <person name="Sisk P."/>
            <person name="Sykes S."/>
            <person name="Wortman J."/>
            <person name="Nusbaum C."/>
            <person name="Birren B."/>
        </authorList>
    </citation>
    <scope>NUCLEOTIDE SEQUENCE [LARGE SCALE GENOMIC DNA]</scope>
    <source>
        <strain evidence="1 2">DSM 19448</strain>
    </source>
</reference>
<name>A0A0F5IXE4_9BACT</name>
<dbReference type="AlphaFoldDB" id="A0A0F5IXE4"/>
<dbReference type="RefSeq" id="WP_046147031.1">
    <property type="nucleotide sequence ID" value="NZ_KQ033913.1"/>
</dbReference>
<accession>A0A0F5IXE4</accession>
<organism evidence="1 2">
    <name type="scientific">Parabacteroides goldsteinii DSM 19448 = WAL 12034</name>
    <dbReference type="NCBI Taxonomy" id="927665"/>
    <lineage>
        <taxon>Bacteria</taxon>
        <taxon>Pseudomonadati</taxon>
        <taxon>Bacteroidota</taxon>
        <taxon>Bacteroidia</taxon>
        <taxon>Bacteroidales</taxon>
        <taxon>Tannerellaceae</taxon>
        <taxon>Parabacteroides</taxon>
    </lineage>
</organism>
<dbReference type="PATRIC" id="fig|927665.4.peg.3756"/>
<dbReference type="EMBL" id="AQHV01000016">
    <property type="protein sequence ID" value="KKB50301.1"/>
    <property type="molecule type" value="Genomic_DNA"/>
</dbReference>
<dbReference type="InterPro" id="IPR046167">
    <property type="entry name" value="DUF6169"/>
</dbReference>
<gene>
    <name evidence="1" type="ORF">HMPREF1535_03650</name>
</gene>
<evidence type="ECO:0000313" key="1">
    <source>
        <dbReference type="EMBL" id="KKB50301.1"/>
    </source>
</evidence>
<dbReference type="STRING" id="927665.HMPREF1535_03650"/>
<dbReference type="Pfam" id="PF19666">
    <property type="entry name" value="DUF6169"/>
    <property type="match status" value="1"/>
</dbReference>
<dbReference type="HOGENOM" id="CLU_110693_1_0_10"/>
<dbReference type="Proteomes" id="UP000033047">
    <property type="component" value="Unassembled WGS sequence"/>
</dbReference>
<protein>
    <submittedName>
        <fullName evidence="1">Uncharacterized protein</fullName>
    </submittedName>
</protein>
<evidence type="ECO:0000313" key="2">
    <source>
        <dbReference type="Proteomes" id="UP000033047"/>
    </source>
</evidence>